<dbReference type="RefSeq" id="WP_286593488.1">
    <property type="nucleotide sequence ID" value="NZ_JACANB010000003.1"/>
</dbReference>
<organism evidence="1 2">
    <name type="scientific">Thiopseudomonas alkaliphila</name>
    <dbReference type="NCBI Taxonomy" id="1697053"/>
    <lineage>
        <taxon>Bacteria</taxon>
        <taxon>Pseudomonadati</taxon>
        <taxon>Pseudomonadota</taxon>
        <taxon>Gammaproteobacteria</taxon>
        <taxon>Pseudomonadales</taxon>
        <taxon>Pseudomonadaceae</taxon>
        <taxon>Thiopseudomonas</taxon>
    </lineage>
</organism>
<name>A0AAW7DQH3_9GAMM</name>
<evidence type="ECO:0000313" key="2">
    <source>
        <dbReference type="Proteomes" id="UP001173465"/>
    </source>
</evidence>
<dbReference type="EMBL" id="JACANB010000003">
    <property type="protein sequence ID" value="MDM1696081.1"/>
    <property type="molecule type" value="Genomic_DNA"/>
</dbReference>
<reference evidence="1" key="2">
    <citation type="journal article" date="2022" name="Sci. Total Environ.">
        <title>Prevalence, transmission, and molecular epidemiology of tet(X)-positive bacteria among humans, animals, and environmental niches in China: An epidemiological, and genomic-based study.</title>
        <authorList>
            <person name="Dong N."/>
            <person name="Zeng Y."/>
            <person name="Cai C."/>
            <person name="Sun C."/>
            <person name="Lu J."/>
            <person name="Liu C."/>
            <person name="Zhou H."/>
            <person name="Sun Q."/>
            <person name="Shu L."/>
            <person name="Wang H."/>
            <person name="Wang Y."/>
            <person name="Wang S."/>
            <person name="Wu C."/>
            <person name="Chan E.W."/>
            <person name="Chen G."/>
            <person name="Shen Z."/>
            <person name="Chen S."/>
            <person name="Zhang R."/>
        </authorList>
    </citation>
    <scope>NUCLEOTIDE SEQUENCE</scope>
    <source>
        <strain evidence="1">DF46-2-2</strain>
    </source>
</reference>
<dbReference type="Proteomes" id="UP001173465">
    <property type="component" value="Unassembled WGS sequence"/>
</dbReference>
<proteinExistence type="predicted"/>
<protein>
    <submittedName>
        <fullName evidence="1">Uncharacterized protein</fullName>
    </submittedName>
</protein>
<sequence>MLSTNKLRINDGLLVNRLTRRGSKTRMLTNIILEPQEAFITSIHFVEKIDKYKQVDESSNEWETGNWVVSIENAAKLVNGDIYLHKGQKEPSYIGGIITGFRIVVRDGKEKVIFRFKRTTEHEGITTATEGWGNEQKRVFT</sequence>
<evidence type="ECO:0000313" key="1">
    <source>
        <dbReference type="EMBL" id="MDM1696081.1"/>
    </source>
</evidence>
<comment type="caution">
    <text evidence="1">The sequence shown here is derived from an EMBL/GenBank/DDBJ whole genome shotgun (WGS) entry which is preliminary data.</text>
</comment>
<dbReference type="AlphaFoldDB" id="A0AAW7DQH3"/>
<reference evidence="1" key="1">
    <citation type="submission" date="2020-06" db="EMBL/GenBank/DDBJ databases">
        <authorList>
            <person name="Dong N."/>
        </authorList>
    </citation>
    <scope>NUCLEOTIDE SEQUENCE</scope>
    <source>
        <strain evidence="1">DF46-2-2</strain>
    </source>
</reference>
<accession>A0AAW7DQH3</accession>
<gene>
    <name evidence="1" type="ORF">HX099_05295</name>
</gene>